<dbReference type="GO" id="GO:0046872">
    <property type="term" value="F:metal ion binding"/>
    <property type="evidence" value="ECO:0007669"/>
    <property type="project" value="UniProtKB-KW"/>
</dbReference>
<reference evidence="7 8" key="1">
    <citation type="journal article" date="2013" name="ISME J.">
        <title>By their genes ye shall know them: genomic signatures of predatory bacteria.</title>
        <authorList>
            <person name="Pasternak Z."/>
            <person name="Pietrokovski S."/>
            <person name="Rotem O."/>
            <person name="Gophna U."/>
            <person name="Lurie-Weinberger M.N."/>
            <person name="Jurkevitch E."/>
        </authorList>
    </citation>
    <scope>NUCLEOTIDE SEQUENCE [LARGE SCALE GENOMIC DNA]</scope>
    <source>
        <strain evidence="7 8">JSS</strain>
    </source>
</reference>
<evidence type="ECO:0000256" key="3">
    <source>
        <dbReference type="ARBA" id="ARBA00022723"/>
    </source>
</evidence>
<dbReference type="PATRIC" id="fig|1184267.3.peg.2369"/>
<dbReference type="CDD" id="cd01335">
    <property type="entry name" value="Radical_SAM"/>
    <property type="match status" value="1"/>
</dbReference>
<keyword evidence="2" id="KW-0949">S-adenosyl-L-methionine</keyword>
<protein>
    <recommendedName>
        <fullName evidence="9">Radical SAM core domain-containing protein</fullName>
    </recommendedName>
</protein>
<dbReference type="InterPro" id="IPR058240">
    <property type="entry name" value="rSAM_sf"/>
</dbReference>
<dbReference type="HOGENOM" id="CLU_672062_0_0_7"/>
<evidence type="ECO:0000313" key="7">
    <source>
        <dbReference type="EMBL" id="AGH96552.1"/>
    </source>
</evidence>
<organism evidence="7 8">
    <name type="scientific">Pseudobdellovibrio exovorus JSS</name>
    <dbReference type="NCBI Taxonomy" id="1184267"/>
    <lineage>
        <taxon>Bacteria</taxon>
        <taxon>Pseudomonadati</taxon>
        <taxon>Bdellovibrionota</taxon>
        <taxon>Bdellovibrionia</taxon>
        <taxon>Bdellovibrionales</taxon>
        <taxon>Pseudobdellovibrionaceae</taxon>
        <taxon>Pseudobdellovibrio</taxon>
    </lineage>
</organism>
<dbReference type="Proteomes" id="UP000012040">
    <property type="component" value="Chromosome"/>
</dbReference>
<keyword evidence="5" id="KW-0411">Iron-sulfur</keyword>
<dbReference type="RefSeq" id="WP_015471042.1">
    <property type="nucleotide sequence ID" value="NC_020813.1"/>
</dbReference>
<dbReference type="InterPro" id="IPR007197">
    <property type="entry name" value="rSAM"/>
</dbReference>
<dbReference type="SFLD" id="SFLDS00029">
    <property type="entry name" value="Radical_SAM"/>
    <property type="match status" value="1"/>
</dbReference>
<keyword evidence="3" id="KW-0479">Metal-binding</keyword>
<dbReference type="Gene3D" id="3.20.20.70">
    <property type="entry name" value="Aldolase class I"/>
    <property type="match status" value="1"/>
</dbReference>
<dbReference type="OrthoDB" id="5289119at2"/>
<evidence type="ECO:0008006" key="9">
    <source>
        <dbReference type="Google" id="ProtNLM"/>
    </source>
</evidence>
<dbReference type="KEGG" id="bex:A11Q_2336"/>
<dbReference type="GO" id="GO:0003824">
    <property type="term" value="F:catalytic activity"/>
    <property type="evidence" value="ECO:0007669"/>
    <property type="project" value="InterPro"/>
</dbReference>
<sequence>MFWSYEDVDRLHIELTNVCNAACPTCVRFYRNSPLLRPDLTLGQITLEKFKNYFPAEIIKKCKIIFFCGVHGDPVSARDLYEICQYIAATSDCTSIGINTNGGIRSSDWWKKIGLLFASQTSLNWYITFSVDGLEDTNHLYRRNVVWKDLIRNIESFIGAGGVAKWDYLIFKHNEHQVQEALELSKKMGFREFIPKKAMGVDNGHSLISLPVLNEKGSVDYWIEAPVQPENRSLENPSAEEYRPTASFNPQQYQRLKKNKKIEDANYFERSANFYRDRFKHVEEGERKSEEASCQIRCKSQVGSSKEIFIDNFGRVFPCCYVGLQLNSIFDEEATLQLHHHMEEYGWDKFDLNKYSLETILKEGHLDRLYADTWSLPSTLDGRLKHCADTCGKASGIDKIFTHQLSTKRPQEGTDSLSSPEVQNKTE</sequence>
<name>M4VAZ7_9BACT</name>
<feature type="region of interest" description="Disordered" evidence="6">
    <location>
        <begin position="406"/>
        <end position="427"/>
    </location>
</feature>
<evidence type="ECO:0000256" key="1">
    <source>
        <dbReference type="ARBA" id="ARBA00001966"/>
    </source>
</evidence>
<dbReference type="PANTHER" id="PTHR11228:SF7">
    <property type="entry name" value="PQQA PEPTIDE CYCLASE"/>
    <property type="match status" value="1"/>
</dbReference>
<dbReference type="STRING" id="1184267.A11Q_2336"/>
<keyword evidence="8" id="KW-1185">Reference proteome</keyword>
<evidence type="ECO:0000313" key="8">
    <source>
        <dbReference type="Proteomes" id="UP000012040"/>
    </source>
</evidence>
<dbReference type="AlphaFoldDB" id="M4VAZ7"/>
<dbReference type="InterPro" id="IPR013785">
    <property type="entry name" value="Aldolase_TIM"/>
</dbReference>
<comment type="cofactor">
    <cofactor evidence="1">
        <name>[4Fe-4S] cluster</name>
        <dbReference type="ChEBI" id="CHEBI:49883"/>
    </cofactor>
</comment>
<gene>
    <name evidence="7" type="ORF">A11Q_2336</name>
</gene>
<dbReference type="eggNOG" id="COG0535">
    <property type="taxonomic scope" value="Bacteria"/>
</dbReference>
<evidence type="ECO:0000256" key="5">
    <source>
        <dbReference type="ARBA" id="ARBA00023014"/>
    </source>
</evidence>
<evidence type="ECO:0000256" key="2">
    <source>
        <dbReference type="ARBA" id="ARBA00022691"/>
    </source>
</evidence>
<dbReference type="PANTHER" id="PTHR11228">
    <property type="entry name" value="RADICAL SAM DOMAIN PROTEIN"/>
    <property type="match status" value="1"/>
</dbReference>
<evidence type="ECO:0000256" key="4">
    <source>
        <dbReference type="ARBA" id="ARBA00023004"/>
    </source>
</evidence>
<proteinExistence type="predicted"/>
<evidence type="ECO:0000256" key="6">
    <source>
        <dbReference type="SAM" id="MobiDB-lite"/>
    </source>
</evidence>
<dbReference type="EMBL" id="CP003537">
    <property type="protein sequence ID" value="AGH96552.1"/>
    <property type="molecule type" value="Genomic_DNA"/>
</dbReference>
<accession>M4VAZ7</accession>
<dbReference type="InterPro" id="IPR050377">
    <property type="entry name" value="Radical_SAM_PqqE_MftC-like"/>
</dbReference>
<dbReference type="SUPFAM" id="SSF102114">
    <property type="entry name" value="Radical SAM enzymes"/>
    <property type="match status" value="1"/>
</dbReference>
<keyword evidence="4" id="KW-0408">Iron</keyword>
<dbReference type="SFLD" id="SFLDG01067">
    <property type="entry name" value="SPASM/twitch_domain_containing"/>
    <property type="match status" value="1"/>
</dbReference>
<dbReference type="GO" id="GO:0051536">
    <property type="term" value="F:iron-sulfur cluster binding"/>
    <property type="evidence" value="ECO:0007669"/>
    <property type="project" value="UniProtKB-KW"/>
</dbReference>